<evidence type="ECO:0000313" key="1">
    <source>
        <dbReference type="EMBL" id="KAF4595060.1"/>
    </source>
</evidence>
<dbReference type="Gene3D" id="3.40.50.720">
    <property type="entry name" value="NAD(P)-binding Rossmann-like Domain"/>
    <property type="match status" value="1"/>
</dbReference>
<dbReference type="SUPFAM" id="SSF51735">
    <property type="entry name" value="NAD(P)-binding Rossmann-fold domains"/>
    <property type="match status" value="1"/>
</dbReference>
<accession>A0A8H4QCK1</accession>
<keyword evidence="2" id="KW-1185">Reference proteome</keyword>
<protein>
    <submittedName>
        <fullName evidence="1">NAD-dependent epimerase/dehydratase</fullName>
    </submittedName>
</protein>
<comment type="caution">
    <text evidence="1">The sequence shown here is derived from an EMBL/GenBank/DDBJ whole genome shotgun (WGS) entry which is preliminary data.</text>
</comment>
<evidence type="ECO:0000313" key="2">
    <source>
        <dbReference type="Proteomes" id="UP000562929"/>
    </source>
</evidence>
<reference evidence="1 2" key="1">
    <citation type="journal article" date="2020" name="G3 (Bethesda)">
        <title>Genetic Underpinnings of Host Manipulation by Ophiocordyceps as Revealed by Comparative Transcriptomics.</title>
        <authorList>
            <person name="Will I."/>
            <person name="Das B."/>
            <person name="Trinh T."/>
            <person name="Brachmann A."/>
            <person name="Ohm R.A."/>
            <person name="de Bekker C."/>
        </authorList>
    </citation>
    <scope>NUCLEOTIDE SEQUENCE [LARGE SCALE GENOMIC DNA]</scope>
    <source>
        <strain evidence="1 2">EC05</strain>
    </source>
</reference>
<dbReference type="EMBL" id="JAACLJ010000001">
    <property type="protein sequence ID" value="KAF4595060.1"/>
    <property type="molecule type" value="Genomic_DNA"/>
</dbReference>
<dbReference type="AlphaFoldDB" id="A0A8H4QCK1"/>
<sequence length="215" mass="23927">MAETSWPTPRPFLKNVKDAFARSGSVERLVLLSSSGAQFRQGVGEIKTNNAAERILTDTNVPTVIFVRCAYFMENWTANLDPLRSPQPFFYSTVTPLDWKMPMLMGRTMPAMKPHIFELHGPRLYSLLDVQQAFCTALGKQISIKPVERADLDAFFSRIFPPQIVGEWVEMATCFLPGGVVAADSISYDDVSVQRGTTELVDAITSAVDVGFERV</sequence>
<dbReference type="OrthoDB" id="419598at2759"/>
<organism evidence="1 2">
    <name type="scientific">Ophiocordyceps camponoti-floridani</name>
    <dbReference type="NCBI Taxonomy" id="2030778"/>
    <lineage>
        <taxon>Eukaryota</taxon>
        <taxon>Fungi</taxon>
        <taxon>Dikarya</taxon>
        <taxon>Ascomycota</taxon>
        <taxon>Pezizomycotina</taxon>
        <taxon>Sordariomycetes</taxon>
        <taxon>Hypocreomycetidae</taxon>
        <taxon>Hypocreales</taxon>
        <taxon>Ophiocordycipitaceae</taxon>
        <taxon>Ophiocordyceps</taxon>
    </lineage>
</organism>
<proteinExistence type="predicted"/>
<dbReference type="Proteomes" id="UP000562929">
    <property type="component" value="Unassembled WGS sequence"/>
</dbReference>
<dbReference type="InterPro" id="IPR036291">
    <property type="entry name" value="NAD(P)-bd_dom_sf"/>
</dbReference>
<name>A0A8H4QCK1_9HYPO</name>
<gene>
    <name evidence="1" type="ORF">GQ602_000673</name>
</gene>